<keyword evidence="10" id="KW-0804">Transcription</keyword>
<accession>A0ABT8G429</accession>
<evidence type="ECO:0000313" key="12">
    <source>
        <dbReference type="Proteomes" id="UP001172738"/>
    </source>
</evidence>
<dbReference type="PANTHER" id="PTHR33202:SF18">
    <property type="entry name" value="TRANSCRIPTIONAL REGULATOR FURA"/>
    <property type="match status" value="1"/>
</dbReference>
<dbReference type="Gene3D" id="1.10.10.10">
    <property type="entry name" value="Winged helix-like DNA-binding domain superfamily/Winged helix DNA-binding domain"/>
    <property type="match status" value="1"/>
</dbReference>
<evidence type="ECO:0000256" key="5">
    <source>
        <dbReference type="ARBA" id="ARBA00022723"/>
    </source>
</evidence>
<evidence type="ECO:0000256" key="10">
    <source>
        <dbReference type="ARBA" id="ARBA00023163"/>
    </source>
</evidence>
<sequence length="146" mass="15352">MTTDAREMLASAGLRITAPRVTVIDALADHPHAAADAVFAKVSETLPRTSLQAVYNVLGDLTARGLARRIEPAGSPALYELRVGDNHHHLVCHVCGTVVDVDCVTGHAPCLTPSDDHGFAIAEAEVTFWGVCTACREAAVDTAPAQ</sequence>
<comment type="caution">
    <text evidence="11">The sequence shown here is derived from an EMBL/GenBank/DDBJ whole genome shotgun (WGS) entry which is preliminary data.</text>
</comment>
<evidence type="ECO:0000256" key="4">
    <source>
        <dbReference type="ARBA" id="ARBA00022491"/>
    </source>
</evidence>
<comment type="similarity">
    <text evidence="2">Belongs to the Fur family.</text>
</comment>
<dbReference type="RefSeq" id="WP_301129851.1">
    <property type="nucleotide sequence ID" value="NZ_JAUHPV010000008.1"/>
</dbReference>
<keyword evidence="4" id="KW-0678">Repressor</keyword>
<dbReference type="InterPro" id="IPR043135">
    <property type="entry name" value="Fur_C"/>
</dbReference>
<reference evidence="11" key="1">
    <citation type="submission" date="2023-06" db="EMBL/GenBank/DDBJ databases">
        <title>SYSU T00b26.</title>
        <authorList>
            <person name="Gao L."/>
            <person name="Fang B.-Z."/>
            <person name="Li W.-J."/>
        </authorList>
    </citation>
    <scope>NUCLEOTIDE SEQUENCE</scope>
    <source>
        <strain evidence="11">SYSU T00b26</strain>
    </source>
</reference>
<dbReference type="InterPro" id="IPR002481">
    <property type="entry name" value="FUR"/>
</dbReference>
<protein>
    <submittedName>
        <fullName evidence="11">Fur family transcriptional regulator</fullName>
    </submittedName>
</protein>
<keyword evidence="9" id="KW-0238">DNA-binding</keyword>
<name>A0ABT8G429_9MICO</name>
<evidence type="ECO:0000256" key="1">
    <source>
        <dbReference type="ARBA" id="ARBA00004496"/>
    </source>
</evidence>
<dbReference type="EMBL" id="JAUHPV010000008">
    <property type="protein sequence ID" value="MDN4473894.1"/>
    <property type="molecule type" value="Genomic_DNA"/>
</dbReference>
<dbReference type="Gene3D" id="3.30.1490.190">
    <property type="match status" value="1"/>
</dbReference>
<keyword evidence="12" id="KW-1185">Reference proteome</keyword>
<dbReference type="Proteomes" id="UP001172738">
    <property type="component" value="Unassembled WGS sequence"/>
</dbReference>
<evidence type="ECO:0000256" key="9">
    <source>
        <dbReference type="ARBA" id="ARBA00023125"/>
    </source>
</evidence>
<evidence type="ECO:0000256" key="8">
    <source>
        <dbReference type="ARBA" id="ARBA00023015"/>
    </source>
</evidence>
<dbReference type="CDD" id="cd07153">
    <property type="entry name" value="Fur_like"/>
    <property type="match status" value="1"/>
</dbReference>
<dbReference type="SUPFAM" id="SSF46785">
    <property type="entry name" value="Winged helix' DNA-binding domain"/>
    <property type="match status" value="1"/>
</dbReference>
<dbReference type="Pfam" id="PF01475">
    <property type="entry name" value="FUR"/>
    <property type="match status" value="1"/>
</dbReference>
<keyword evidence="8" id="KW-0805">Transcription regulation</keyword>
<dbReference type="PANTHER" id="PTHR33202">
    <property type="entry name" value="ZINC UPTAKE REGULATION PROTEIN"/>
    <property type="match status" value="1"/>
</dbReference>
<evidence type="ECO:0000313" key="11">
    <source>
        <dbReference type="EMBL" id="MDN4473894.1"/>
    </source>
</evidence>
<keyword evidence="5" id="KW-0479">Metal-binding</keyword>
<gene>
    <name evidence="11" type="ORF">QQX04_12885</name>
</gene>
<evidence type="ECO:0000256" key="3">
    <source>
        <dbReference type="ARBA" id="ARBA00022490"/>
    </source>
</evidence>
<dbReference type="InterPro" id="IPR036390">
    <property type="entry name" value="WH_DNA-bd_sf"/>
</dbReference>
<organism evidence="11 12">
    <name type="scientific">Demequina zhanjiangensis</name>
    <dbReference type="NCBI Taxonomy" id="3051659"/>
    <lineage>
        <taxon>Bacteria</taxon>
        <taxon>Bacillati</taxon>
        <taxon>Actinomycetota</taxon>
        <taxon>Actinomycetes</taxon>
        <taxon>Micrococcales</taxon>
        <taxon>Demequinaceae</taxon>
        <taxon>Demequina</taxon>
    </lineage>
</organism>
<keyword evidence="7" id="KW-0408">Iron</keyword>
<proteinExistence type="inferred from homology"/>
<dbReference type="InterPro" id="IPR036388">
    <property type="entry name" value="WH-like_DNA-bd_sf"/>
</dbReference>
<evidence type="ECO:0000256" key="6">
    <source>
        <dbReference type="ARBA" id="ARBA00022833"/>
    </source>
</evidence>
<keyword evidence="6" id="KW-0862">Zinc</keyword>
<keyword evidence="3" id="KW-0963">Cytoplasm</keyword>
<comment type="subcellular location">
    <subcellularLocation>
        <location evidence="1">Cytoplasm</location>
    </subcellularLocation>
</comment>
<evidence type="ECO:0000256" key="2">
    <source>
        <dbReference type="ARBA" id="ARBA00007957"/>
    </source>
</evidence>
<evidence type="ECO:0000256" key="7">
    <source>
        <dbReference type="ARBA" id="ARBA00023004"/>
    </source>
</evidence>